<dbReference type="EMBL" id="CP081135">
    <property type="protein sequence ID" value="UEL48672.1"/>
    <property type="molecule type" value="Genomic_DNA"/>
</dbReference>
<evidence type="ECO:0000313" key="1">
    <source>
        <dbReference type="EMBL" id="UEL48672.1"/>
    </source>
</evidence>
<sequence>MLKLGEKVIYESKGNFELGTFGKLPIGDKKILITNLGNIIIEETTKLFKKEELKKYYYSYSQQKQKFSIRLEGSIVVLQHNELYFQILDGTTQQTTPYKLVIKLSFEQFKNLCENQREVIANFYDEKSIFKIDNKDLILGIVQRVDNKFILDNGFNTFEINLNDIEKCHVEDKEIKINGYFYDKSKDTISRDVYIFTNNKNLSENLEERVNTNKKIGILPNESSICYGSVCGTIEDIEYKNTEVFIVKYNGNLIFINKEGKNKIVSSNINNSSKLILHNDKFAFFDGKNIFIIHTSSDSKNKLGLNLLEDIHSENIGFTQNSMPFFIKHDETYFSIFKSSNKKIIDIKNKKIKDIIINNEDEKIHSDFTQVEIRFDLNKININLRSHIIPQIMKDVFVYSKNAMIKKSSIPSMYMNWAKSVNDMILFNFFGNIYYTKMEIDNILRKEITDEDRANIVNTLYYQIQSQKNQFDIISAYMPKAIEQGEVELFNKYNVKLDKKVFKILQKQLFSLASQVNRHLAEIERSLSQLSFVIYSEFNTREFNTKIKSKQAGIGMAVSVASTLVMGGGLSIPFLAMQGMNLYSNKKIDENSKAIESSKLNLFTNQAIEKLNHLIDNMYPYYVNEANDNLRELFMALGKQYENHSNEAIKKILFDRIANIYVSKQMTLNNMTNIRKKDLVEDIYKTIDSNINTYDTNVFLIGSNF</sequence>
<dbReference type="AlphaFoldDB" id="A0AAX2ZJY0"/>
<dbReference type="RefSeq" id="WP_228416706.1">
    <property type="nucleotide sequence ID" value="NZ_CP081135.1"/>
</dbReference>
<name>A0AAX2ZJY0_9FIRM</name>
<keyword evidence="2" id="KW-1185">Reference proteome</keyword>
<accession>A0AAX2ZJY0</accession>
<proteinExistence type="predicted"/>
<reference evidence="1 2" key="1">
    <citation type="journal article" date="2023" name="Int. J. Syst. Evol. Microbiol.">
        <title>Terrisporobacter hibernicus sp. nov., isolated from bovine faeces in Northern Ireland.</title>
        <authorList>
            <person name="Mitchell M."/>
            <person name="Nguyen S.V."/>
            <person name="Connor M."/>
            <person name="Fairley D.J."/>
            <person name="Donoghue O."/>
            <person name="Marshall H."/>
            <person name="Koolman L."/>
            <person name="McMullan G."/>
            <person name="Schaffer K.E."/>
            <person name="McGrath J.W."/>
            <person name="Fanning S."/>
        </authorList>
    </citation>
    <scope>NUCLEOTIDE SEQUENCE [LARGE SCALE GENOMIC DNA]</scope>
    <source>
        <strain evidence="1 2">MCA3</strain>
    </source>
</reference>
<dbReference type="Proteomes" id="UP001198983">
    <property type="component" value="Chromosome"/>
</dbReference>
<evidence type="ECO:0000313" key="2">
    <source>
        <dbReference type="Proteomes" id="UP001198983"/>
    </source>
</evidence>
<dbReference type="KEGG" id="tem:JW646_04240"/>
<protein>
    <submittedName>
        <fullName evidence="1">Uncharacterized protein</fullName>
    </submittedName>
</protein>
<organism evidence="1 2">
    <name type="scientific">Terrisporobacter hibernicus</name>
    <dbReference type="NCBI Taxonomy" id="2813371"/>
    <lineage>
        <taxon>Bacteria</taxon>
        <taxon>Bacillati</taxon>
        <taxon>Bacillota</taxon>
        <taxon>Clostridia</taxon>
        <taxon>Peptostreptococcales</taxon>
        <taxon>Peptostreptococcaceae</taxon>
        <taxon>Terrisporobacter</taxon>
    </lineage>
</organism>
<gene>
    <name evidence="1" type="ORF">JW646_04240</name>
</gene>